<feature type="region of interest" description="Disordered" evidence="1">
    <location>
        <begin position="211"/>
        <end position="234"/>
    </location>
</feature>
<evidence type="ECO:0000313" key="3">
    <source>
        <dbReference type="Proteomes" id="UP000027730"/>
    </source>
</evidence>
<dbReference type="RefSeq" id="XP_013423565.1">
    <property type="nucleotide sequence ID" value="XM_013568111.1"/>
</dbReference>
<gene>
    <name evidence="2" type="ORF">M436DRAFT_85642</name>
</gene>
<evidence type="ECO:0000313" key="2">
    <source>
        <dbReference type="EMBL" id="KEQ69355.1"/>
    </source>
</evidence>
<protein>
    <submittedName>
        <fullName evidence="2">Uncharacterized protein</fullName>
    </submittedName>
</protein>
<sequence length="234" mass="26745">MHNTLSAEQMWMNRDKRCPLCIQDPTISQADKEKHWVKKHQLTRHMQGEQHSRYFQLRRLFPNIEKSTASSHGDEHDKLKRTAGWYETDFYGEHSDEYKGEVRRNIQTRHSNLGLDVEDPPELPHAVPHPTRVGVMLGPNPVPVPDWINSEESVKYGPMPSHVDAEQQLEATKASVKTWTDQGLISFGPMPDASWPLPVIPNHLKRSVVITDGPGPLSTKNPLKRAKKDYAPKE</sequence>
<keyword evidence="3" id="KW-1185">Reference proteome</keyword>
<evidence type="ECO:0000256" key="1">
    <source>
        <dbReference type="SAM" id="MobiDB-lite"/>
    </source>
</evidence>
<accession>A0A074W8B1</accession>
<dbReference type="HOGENOM" id="CLU_1184808_0_0_1"/>
<reference evidence="2 3" key="1">
    <citation type="journal article" date="2014" name="BMC Genomics">
        <title>Genome sequencing of four Aureobasidium pullulans varieties: biotechnological potential, stress tolerance, and description of new species.</title>
        <authorList>
            <person name="Gostin Ar C."/>
            <person name="Ohm R.A."/>
            <person name="Kogej T."/>
            <person name="Sonjak S."/>
            <person name="Turk M."/>
            <person name="Zajc J."/>
            <person name="Zalar P."/>
            <person name="Grube M."/>
            <person name="Sun H."/>
            <person name="Han J."/>
            <person name="Sharma A."/>
            <person name="Chiniquy J."/>
            <person name="Ngan C.Y."/>
            <person name="Lipzen A."/>
            <person name="Barry K."/>
            <person name="Grigoriev I.V."/>
            <person name="Gunde-Cimerman N."/>
        </authorList>
    </citation>
    <scope>NUCLEOTIDE SEQUENCE [LARGE SCALE GENOMIC DNA]</scope>
    <source>
        <strain evidence="2 3">CBS 147.97</strain>
    </source>
</reference>
<dbReference type="Proteomes" id="UP000027730">
    <property type="component" value="Unassembled WGS sequence"/>
</dbReference>
<proteinExistence type="predicted"/>
<organism evidence="2 3">
    <name type="scientific">Aureobasidium namibiae CBS 147.97</name>
    <dbReference type="NCBI Taxonomy" id="1043004"/>
    <lineage>
        <taxon>Eukaryota</taxon>
        <taxon>Fungi</taxon>
        <taxon>Dikarya</taxon>
        <taxon>Ascomycota</taxon>
        <taxon>Pezizomycotina</taxon>
        <taxon>Dothideomycetes</taxon>
        <taxon>Dothideomycetidae</taxon>
        <taxon>Dothideales</taxon>
        <taxon>Saccotheciaceae</taxon>
        <taxon>Aureobasidium</taxon>
    </lineage>
</organism>
<dbReference type="GeneID" id="25417561"/>
<dbReference type="AlphaFoldDB" id="A0A074W8B1"/>
<name>A0A074W8B1_9PEZI</name>
<dbReference type="EMBL" id="KL584722">
    <property type="protein sequence ID" value="KEQ69355.1"/>
    <property type="molecule type" value="Genomic_DNA"/>
</dbReference>
<dbReference type="OrthoDB" id="3847937at2759"/>